<dbReference type="CDD" id="cd16414">
    <property type="entry name" value="dndB_like"/>
    <property type="match status" value="1"/>
</dbReference>
<sequence>MDLRTLSNKKNNYLTLKGIRGRQFTHNVISIQCSVNDILKFLEIKREVQRESDDNKISSISKYIQYGLDGNDIYFPPLIFSARGQGTYEEENYEYRLALDERLVILDGQHRIKAFKMLKQRLESRNDSVNLDKIKDFPLTIQIYENLTLEQERQLFTDINSNASVVNNSLLIMYKEGDLYGRLVKEIVYRHPTIPEELFETRLRNTRSKLMTAFTLYLVALSLNDGGYNKDHKKTISNTNFAEYKQNTEDFLTLLRKYAPIDAFDRDKYVIFYPNVIMAIARYINEAKKQYPDQKMEDFFEKAVGQVNWSHKNKQFSKIASSYNSQTKKYKFGVRGKTNRVMSEFLLNIYRSGKK</sequence>
<dbReference type="Pfam" id="PF14072">
    <property type="entry name" value="DndB"/>
    <property type="match status" value="1"/>
</dbReference>
<dbReference type="InterPro" id="IPR017642">
    <property type="entry name" value="DNA_S_mod_DndB"/>
</dbReference>
<evidence type="ECO:0008006" key="3">
    <source>
        <dbReference type="Google" id="ProtNLM"/>
    </source>
</evidence>
<dbReference type="NCBIfam" id="TIGR03187">
    <property type="entry name" value="DGQHR"/>
    <property type="match status" value="1"/>
</dbReference>
<accession>A0AAX6BSU9</accession>
<reference evidence="1" key="1">
    <citation type="journal article" date="2024" name="Appl Microbiol">
        <title>Effect of kuratsuki Bacillus and Priestia on Taste of Sake.</title>
        <authorList>
            <person name="Kobayashi K."/>
            <person name="Nishida H."/>
        </authorList>
    </citation>
    <scope>NUCLEOTIDE SEQUENCE</scope>
    <source>
        <strain evidence="1">B-12</strain>
    </source>
</reference>
<proteinExistence type="predicted"/>
<dbReference type="AlphaFoldDB" id="A0AAX6BSU9"/>
<gene>
    <name evidence="1" type="ORF">ShirakiTB12_53300</name>
</gene>
<comment type="caution">
    <text evidence="1">The sequence shown here is derived from an EMBL/GenBank/DDBJ whole genome shotgun (WGS) entry which is preliminary data.</text>
</comment>
<protein>
    <recommendedName>
        <fullName evidence="3">DGQHR domain-containing protein</fullName>
    </recommendedName>
</protein>
<dbReference type="Proteomes" id="UP001165240">
    <property type="component" value="Unassembled WGS sequence"/>
</dbReference>
<organism evidence="1 2">
    <name type="scientific">Priestia megaterium</name>
    <name type="common">Bacillus megaterium</name>
    <dbReference type="NCBI Taxonomy" id="1404"/>
    <lineage>
        <taxon>Bacteria</taxon>
        <taxon>Bacillati</taxon>
        <taxon>Bacillota</taxon>
        <taxon>Bacilli</taxon>
        <taxon>Bacillales</taxon>
        <taxon>Bacillaceae</taxon>
        <taxon>Priestia</taxon>
    </lineage>
</organism>
<dbReference type="EMBL" id="BSYK01000003">
    <property type="protein sequence ID" value="GMG76861.1"/>
    <property type="molecule type" value="Genomic_DNA"/>
</dbReference>
<name>A0AAX6BSU9_PRIMG</name>
<evidence type="ECO:0000313" key="1">
    <source>
        <dbReference type="EMBL" id="GMG76861.1"/>
    </source>
</evidence>
<evidence type="ECO:0000313" key="2">
    <source>
        <dbReference type="Proteomes" id="UP001165240"/>
    </source>
</evidence>
<dbReference type="RefSeq" id="WP_310876637.1">
    <property type="nucleotide sequence ID" value="NZ_BSYK01000003.1"/>
</dbReference>
<dbReference type="InterPro" id="IPR017601">
    <property type="entry name" value="DGQHR-contain_dom"/>
</dbReference>